<feature type="repeat" description="WD" evidence="3">
    <location>
        <begin position="244"/>
        <end position="279"/>
    </location>
</feature>
<organism evidence="4 5">
    <name type="scientific">Tothia fuscella</name>
    <dbReference type="NCBI Taxonomy" id="1048955"/>
    <lineage>
        <taxon>Eukaryota</taxon>
        <taxon>Fungi</taxon>
        <taxon>Dikarya</taxon>
        <taxon>Ascomycota</taxon>
        <taxon>Pezizomycotina</taxon>
        <taxon>Dothideomycetes</taxon>
        <taxon>Pleosporomycetidae</taxon>
        <taxon>Venturiales</taxon>
        <taxon>Cylindrosympodiaceae</taxon>
        <taxon>Tothia</taxon>
    </lineage>
</organism>
<accession>A0A9P4NWJ2</accession>
<evidence type="ECO:0000256" key="1">
    <source>
        <dbReference type="ARBA" id="ARBA00022574"/>
    </source>
</evidence>
<dbReference type="PANTHER" id="PTHR43991:SF12">
    <property type="entry name" value="WD REPEAT PROTEIN (AFU_ORTHOLOGUE AFUA_8G05640)"/>
    <property type="match status" value="1"/>
</dbReference>
<evidence type="ECO:0000256" key="2">
    <source>
        <dbReference type="ARBA" id="ARBA00022737"/>
    </source>
</evidence>
<evidence type="ECO:0000313" key="5">
    <source>
        <dbReference type="Proteomes" id="UP000800235"/>
    </source>
</evidence>
<sequence>DMQGIDWSKLGNTWEGARSVRKLYHQHPMVRQHPQPLSATELPDTEEFFQFRQMNMEHRAWIDHYQLRNLMVSTSHSDVYYVARSRIMHTNSSSVRASCVMDLTDPWTSSSIQAGEFRVTALASAADILVAGGYRGEYALQNLRSEYGTSPVKGFATHNRAAITNHLHTSTTRTNGSPQAIFCSNDKQVRVLDCFTDTFVNEVQYEDYVNCAATSPNGRLRLLVGDFEGSMIVDADSGRLLKHLDGHINNAFACAWADDDIHVATAAEDCHILVWDARNWSKPLGDIANETSHTTSLHFSPLGSGKRLLIAAESADIVNVIDANTYSSKQVLPFFGDIAGVSISVDGSQLLVANGDRKFGGLITYQRDDYG</sequence>
<comment type="caution">
    <text evidence="4">The sequence shown here is derived from an EMBL/GenBank/DDBJ whole genome shotgun (WGS) entry which is preliminary data.</text>
</comment>
<dbReference type="PANTHER" id="PTHR43991">
    <property type="entry name" value="WD REPEAT PROTEIN (AFU_ORTHOLOGUE AFUA_8G05640)-RELATED"/>
    <property type="match status" value="1"/>
</dbReference>
<dbReference type="OrthoDB" id="20669at2759"/>
<feature type="non-terminal residue" evidence="4">
    <location>
        <position position="371"/>
    </location>
</feature>
<dbReference type="PROSITE" id="PS50294">
    <property type="entry name" value="WD_REPEATS_REGION"/>
    <property type="match status" value="1"/>
</dbReference>
<name>A0A9P4NWJ2_9PEZI</name>
<dbReference type="SUPFAM" id="SSF50978">
    <property type="entry name" value="WD40 repeat-like"/>
    <property type="match status" value="1"/>
</dbReference>
<dbReference type="PROSITE" id="PS00678">
    <property type="entry name" value="WD_REPEATS_1"/>
    <property type="match status" value="1"/>
</dbReference>
<protein>
    <submittedName>
        <fullName evidence="4">WD40 repeat-like protein</fullName>
    </submittedName>
</protein>
<dbReference type="InterPro" id="IPR015943">
    <property type="entry name" value="WD40/YVTN_repeat-like_dom_sf"/>
</dbReference>
<dbReference type="SMART" id="SM00320">
    <property type="entry name" value="WD40"/>
    <property type="match status" value="2"/>
</dbReference>
<dbReference type="AlphaFoldDB" id="A0A9P4NWJ2"/>
<feature type="non-terminal residue" evidence="4">
    <location>
        <position position="1"/>
    </location>
</feature>
<dbReference type="InterPro" id="IPR001680">
    <property type="entry name" value="WD40_rpt"/>
</dbReference>
<evidence type="ECO:0000256" key="3">
    <source>
        <dbReference type="PROSITE-ProRule" id="PRU00221"/>
    </source>
</evidence>
<dbReference type="InterPro" id="IPR019775">
    <property type="entry name" value="WD40_repeat_CS"/>
</dbReference>
<proteinExistence type="predicted"/>
<reference evidence="4" key="1">
    <citation type="journal article" date="2020" name="Stud. Mycol.">
        <title>101 Dothideomycetes genomes: a test case for predicting lifestyles and emergence of pathogens.</title>
        <authorList>
            <person name="Haridas S."/>
            <person name="Albert R."/>
            <person name="Binder M."/>
            <person name="Bloem J."/>
            <person name="Labutti K."/>
            <person name="Salamov A."/>
            <person name="Andreopoulos B."/>
            <person name="Baker S."/>
            <person name="Barry K."/>
            <person name="Bills G."/>
            <person name="Bluhm B."/>
            <person name="Cannon C."/>
            <person name="Castanera R."/>
            <person name="Culley D."/>
            <person name="Daum C."/>
            <person name="Ezra D."/>
            <person name="Gonzalez J."/>
            <person name="Henrissat B."/>
            <person name="Kuo A."/>
            <person name="Liang C."/>
            <person name="Lipzen A."/>
            <person name="Lutzoni F."/>
            <person name="Magnuson J."/>
            <person name="Mondo S."/>
            <person name="Nolan M."/>
            <person name="Ohm R."/>
            <person name="Pangilinan J."/>
            <person name="Park H.-J."/>
            <person name="Ramirez L."/>
            <person name="Alfaro M."/>
            <person name="Sun H."/>
            <person name="Tritt A."/>
            <person name="Yoshinaga Y."/>
            <person name="Zwiers L.-H."/>
            <person name="Turgeon B."/>
            <person name="Goodwin S."/>
            <person name="Spatafora J."/>
            <person name="Crous P."/>
            <person name="Grigoriev I."/>
        </authorList>
    </citation>
    <scope>NUCLEOTIDE SEQUENCE</scope>
    <source>
        <strain evidence="4">CBS 130266</strain>
    </source>
</reference>
<evidence type="ECO:0000313" key="4">
    <source>
        <dbReference type="EMBL" id="KAF2432932.1"/>
    </source>
</evidence>
<keyword evidence="5" id="KW-1185">Reference proteome</keyword>
<gene>
    <name evidence="4" type="ORF">EJ08DRAFT_576898</name>
</gene>
<keyword evidence="1 3" id="KW-0853">WD repeat</keyword>
<dbReference type="Gene3D" id="2.130.10.10">
    <property type="entry name" value="YVTN repeat-like/Quinoprotein amine dehydrogenase"/>
    <property type="match status" value="1"/>
</dbReference>
<dbReference type="InterPro" id="IPR036322">
    <property type="entry name" value="WD40_repeat_dom_sf"/>
</dbReference>
<dbReference type="EMBL" id="MU007023">
    <property type="protein sequence ID" value="KAF2432932.1"/>
    <property type="molecule type" value="Genomic_DNA"/>
</dbReference>
<dbReference type="Pfam" id="PF00400">
    <property type="entry name" value="WD40"/>
    <property type="match status" value="1"/>
</dbReference>
<dbReference type="Proteomes" id="UP000800235">
    <property type="component" value="Unassembled WGS sequence"/>
</dbReference>
<keyword evidence="2" id="KW-0677">Repeat</keyword>
<dbReference type="PROSITE" id="PS50082">
    <property type="entry name" value="WD_REPEATS_2"/>
    <property type="match status" value="1"/>
</dbReference>